<evidence type="ECO:0000256" key="1">
    <source>
        <dbReference type="SAM" id="Phobius"/>
    </source>
</evidence>
<organism evidence="2 3">
    <name type="scientific">Acanthoscelides obtectus</name>
    <name type="common">Bean weevil</name>
    <name type="synonym">Bruchus obtectus</name>
    <dbReference type="NCBI Taxonomy" id="200917"/>
    <lineage>
        <taxon>Eukaryota</taxon>
        <taxon>Metazoa</taxon>
        <taxon>Ecdysozoa</taxon>
        <taxon>Arthropoda</taxon>
        <taxon>Hexapoda</taxon>
        <taxon>Insecta</taxon>
        <taxon>Pterygota</taxon>
        <taxon>Neoptera</taxon>
        <taxon>Endopterygota</taxon>
        <taxon>Coleoptera</taxon>
        <taxon>Polyphaga</taxon>
        <taxon>Cucujiformia</taxon>
        <taxon>Chrysomeloidea</taxon>
        <taxon>Chrysomelidae</taxon>
        <taxon>Bruchinae</taxon>
        <taxon>Bruchini</taxon>
        <taxon>Acanthoscelides</taxon>
    </lineage>
</organism>
<keyword evidence="3" id="KW-1185">Reference proteome</keyword>
<dbReference type="EMBL" id="CAKOFQ010008547">
    <property type="protein sequence ID" value="CAH2014732.1"/>
    <property type="molecule type" value="Genomic_DNA"/>
</dbReference>
<dbReference type="AlphaFoldDB" id="A0A9P0MEW0"/>
<keyword evidence="1" id="KW-0812">Transmembrane</keyword>
<sequence length="106" mass="12177">MHVDIFQVTIFIFLFTILRYILNESLSSFGTKTALLSGDVPFAAGGPASLRYCYGRRTYGFDGDGKRARLMELGPRFTLRLKSLQKGTFIDGRRHKMETSRRKFFL</sequence>
<keyword evidence="1" id="KW-0472">Membrane</keyword>
<evidence type="ECO:0000313" key="3">
    <source>
        <dbReference type="Proteomes" id="UP001152888"/>
    </source>
</evidence>
<dbReference type="Proteomes" id="UP001152888">
    <property type="component" value="Unassembled WGS sequence"/>
</dbReference>
<gene>
    <name evidence="2" type="ORF">ACAOBT_LOCUS34326</name>
</gene>
<accession>A0A9P0MEW0</accession>
<feature type="transmembrane region" description="Helical" evidence="1">
    <location>
        <begin position="6"/>
        <end position="22"/>
    </location>
</feature>
<reference evidence="2" key="1">
    <citation type="submission" date="2022-03" db="EMBL/GenBank/DDBJ databases">
        <authorList>
            <person name="Sayadi A."/>
        </authorList>
    </citation>
    <scope>NUCLEOTIDE SEQUENCE</scope>
</reference>
<keyword evidence="1" id="KW-1133">Transmembrane helix</keyword>
<comment type="caution">
    <text evidence="2">The sequence shown here is derived from an EMBL/GenBank/DDBJ whole genome shotgun (WGS) entry which is preliminary data.</text>
</comment>
<proteinExistence type="predicted"/>
<name>A0A9P0MEW0_ACAOB</name>
<dbReference type="OrthoDB" id="264354at2759"/>
<protein>
    <submittedName>
        <fullName evidence="2">Uncharacterized protein</fullName>
    </submittedName>
</protein>
<evidence type="ECO:0000313" key="2">
    <source>
        <dbReference type="EMBL" id="CAH2014732.1"/>
    </source>
</evidence>